<dbReference type="InterPro" id="IPR004154">
    <property type="entry name" value="Anticodon-bd"/>
</dbReference>
<dbReference type="Pfam" id="PF13393">
    <property type="entry name" value="tRNA-synt_His"/>
    <property type="match status" value="1"/>
</dbReference>
<dbReference type="Pfam" id="PF03129">
    <property type="entry name" value="HGTP_anticodon"/>
    <property type="match status" value="1"/>
</dbReference>
<dbReference type="Proteomes" id="UP001589788">
    <property type="component" value="Unassembled WGS sequence"/>
</dbReference>
<evidence type="ECO:0000256" key="1">
    <source>
        <dbReference type="ARBA" id="ARBA00008226"/>
    </source>
</evidence>
<dbReference type="PROSITE" id="PS50862">
    <property type="entry name" value="AA_TRNA_LIGASE_II"/>
    <property type="match status" value="1"/>
</dbReference>
<dbReference type="SUPFAM" id="SSF55681">
    <property type="entry name" value="Class II aaRS and biotin synthetases"/>
    <property type="match status" value="1"/>
</dbReference>
<evidence type="ECO:0000256" key="9">
    <source>
        <dbReference type="HAMAP-Rule" id="MF_00127"/>
    </source>
</evidence>
<evidence type="ECO:0000256" key="2">
    <source>
        <dbReference type="ARBA" id="ARBA00022490"/>
    </source>
</evidence>
<dbReference type="InterPro" id="IPR006195">
    <property type="entry name" value="aa-tRNA-synth_II"/>
</dbReference>
<keyword evidence="13" id="KW-1185">Reference proteome</keyword>
<dbReference type="InterPro" id="IPR045864">
    <property type="entry name" value="aa-tRNA-synth_II/BPL/LPL"/>
</dbReference>
<reference evidence="12 13" key="1">
    <citation type="submission" date="2024-09" db="EMBL/GenBank/DDBJ databases">
        <authorList>
            <person name="Sun Q."/>
            <person name="Mori K."/>
        </authorList>
    </citation>
    <scope>NUCLEOTIDE SEQUENCE [LARGE SCALE GENOMIC DNA]</scope>
    <source>
        <strain evidence="12 13">JCM 15389</strain>
    </source>
</reference>
<dbReference type="PANTHER" id="PTHR43707:SF1">
    <property type="entry name" value="HISTIDINE--TRNA LIGASE, MITOCHONDRIAL-RELATED"/>
    <property type="match status" value="1"/>
</dbReference>
<evidence type="ECO:0000313" key="13">
    <source>
        <dbReference type="Proteomes" id="UP001589788"/>
    </source>
</evidence>
<dbReference type="PIRSF" id="PIRSF001549">
    <property type="entry name" value="His-tRNA_synth"/>
    <property type="match status" value="1"/>
</dbReference>
<accession>A0ABV6C6I7</accession>
<dbReference type="GO" id="GO:0004821">
    <property type="term" value="F:histidine-tRNA ligase activity"/>
    <property type="evidence" value="ECO:0007669"/>
    <property type="project" value="UniProtKB-EC"/>
</dbReference>
<comment type="subunit">
    <text evidence="9">Homodimer.</text>
</comment>
<evidence type="ECO:0000313" key="12">
    <source>
        <dbReference type="EMBL" id="MFC0082592.1"/>
    </source>
</evidence>
<dbReference type="InterPro" id="IPR015807">
    <property type="entry name" value="His-tRNA-ligase"/>
</dbReference>
<keyword evidence="4 9" id="KW-0547">Nucleotide-binding</keyword>
<comment type="catalytic activity">
    <reaction evidence="8 9">
        <text>tRNA(His) + L-histidine + ATP = L-histidyl-tRNA(His) + AMP + diphosphate + H(+)</text>
        <dbReference type="Rhea" id="RHEA:17313"/>
        <dbReference type="Rhea" id="RHEA-COMP:9665"/>
        <dbReference type="Rhea" id="RHEA-COMP:9689"/>
        <dbReference type="ChEBI" id="CHEBI:15378"/>
        <dbReference type="ChEBI" id="CHEBI:30616"/>
        <dbReference type="ChEBI" id="CHEBI:33019"/>
        <dbReference type="ChEBI" id="CHEBI:57595"/>
        <dbReference type="ChEBI" id="CHEBI:78442"/>
        <dbReference type="ChEBI" id="CHEBI:78527"/>
        <dbReference type="ChEBI" id="CHEBI:456215"/>
        <dbReference type="EC" id="6.1.1.21"/>
    </reaction>
</comment>
<dbReference type="PANTHER" id="PTHR43707">
    <property type="entry name" value="HISTIDYL-TRNA SYNTHETASE"/>
    <property type="match status" value="1"/>
</dbReference>
<name>A0ABV6C6I7_9ACTN</name>
<dbReference type="Gene3D" id="3.30.930.10">
    <property type="entry name" value="Bira Bifunctional Protein, Domain 2"/>
    <property type="match status" value="1"/>
</dbReference>
<comment type="similarity">
    <text evidence="1 9">Belongs to the class-II aminoacyl-tRNA synthetase family.</text>
</comment>
<dbReference type="NCBIfam" id="TIGR00442">
    <property type="entry name" value="hisS"/>
    <property type="match status" value="1"/>
</dbReference>
<evidence type="ECO:0000256" key="10">
    <source>
        <dbReference type="SAM" id="MobiDB-lite"/>
    </source>
</evidence>
<dbReference type="HAMAP" id="MF_00127">
    <property type="entry name" value="His_tRNA_synth"/>
    <property type="match status" value="1"/>
</dbReference>
<keyword evidence="2 9" id="KW-0963">Cytoplasm</keyword>
<dbReference type="InterPro" id="IPR004516">
    <property type="entry name" value="HisRS/HisZ"/>
</dbReference>
<keyword evidence="7 9" id="KW-0030">Aminoacyl-tRNA synthetase</keyword>
<gene>
    <name evidence="9 12" type="primary">hisS</name>
    <name evidence="12" type="ORF">ACFFRE_10660</name>
</gene>
<dbReference type="InterPro" id="IPR041715">
    <property type="entry name" value="HisRS-like_core"/>
</dbReference>
<dbReference type="EMBL" id="JBHLYQ010000119">
    <property type="protein sequence ID" value="MFC0082592.1"/>
    <property type="molecule type" value="Genomic_DNA"/>
</dbReference>
<dbReference type="InterPro" id="IPR036621">
    <property type="entry name" value="Anticodon-bd_dom_sf"/>
</dbReference>
<dbReference type="Gene3D" id="3.40.50.800">
    <property type="entry name" value="Anticodon-binding domain"/>
    <property type="match status" value="1"/>
</dbReference>
<dbReference type="EC" id="6.1.1.21" evidence="9"/>
<keyword evidence="5 9" id="KW-0067">ATP-binding</keyword>
<proteinExistence type="inferred from homology"/>
<protein>
    <recommendedName>
        <fullName evidence="9">Histidine--tRNA ligase</fullName>
        <ecNumber evidence="9">6.1.1.21</ecNumber>
    </recommendedName>
    <alternativeName>
        <fullName evidence="9">Histidyl-tRNA synthetase</fullName>
        <shortName evidence="9">HisRS</shortName>
    </alternativeName>
</protein>
<dbReference type="InterPro" id="IPR033656">
    <property type="entry name" value="HisRS_anticodon"/>
</dbReference>
<feature type="domain" description="Aminoacyl-transfer RNA synthetases class-II family profile" evidence="11">
    <location>
        <begin position="39"/>
        <end position="335"/>
    </location>
</feature>
<dbReference type="RefSeq" id="WP_377790201.1">
    <property type="nucleotide sequence ID" value="NZ_JBHLYQ010000119.1"/>
</dbReference>
<evidence type="ECO:0000256" key="5">
    <source>
        <dbReference type="ARBA" id="ARBA00022840"/>
    </source>
</evidence>
<feature type="compositionally biased region" description="Low complexity" evidence="10">
    <location>
        <begin position="430"/>
        <end position="450"/>
    </location>
</feature>
<keyword evidence="6 9" id="KW-0648">Protein biosynthesis</keyword>
<evidence type="ECO:0000256" key="6">
    <source>
        <dbReference type="ARBA" id="ARBA00022917"/>
    </source>
</evidence>
<evidence type="ECO:0000259" key="11">
    <source>
        <dbReference type="PROSITE" id="PS50862"/>
    </source>
</evidence>
<dbReference type="CDD" id="cd00773">
    <property type="entry name" value="HisRS-like_core"/>
    <property type="match status" value="1"/>
</dbReference>
<dbReference type="CDD" id="cd00859">
    <property type="entry name" value="HisRS_anticodon"/>
    <property type="match status" value="1"/>
</dbReference>
<dbReference type="SUPFAM" id="SSF52954">
    <property type="entry name" value="Class II aaRS ABD-related"/>
    <property type="match status" value="1"/>
</dbReference>
<evidence type="ECO:0000256" key="3">
    <source>
        <dbReference type="ARBA" id="ARBA00022598"/>
    </source>
</evidence>
<keyword evidence="3 9" id="KW-0436">Ligase</keyword>
<evidence type="ECO:0000256" key="7">
    <source>
        <dbReference type="ARBA" id="ARBA00023146"/>
    </source>
</evidence>
<comment type="subcellular location">
    <subcellularLocation>
        <location evidence="9">Cytoplasm</location>
    </subcellularLocation>
</comment>
<feature type="region of interest" description="Disordered" evidence="10">
    <location>
        <begin position="426"/>
        <end position="450"/>
    </location>
</feature>
<organism evidence="12 13">
    <name type="scientific">Aciditerrimonas ferrireducens</name>
    <dbReference type="NCBI Taxonomy" id="667306"/>
    <lineage>
        <taxon>Bacteria</taxon>
        <taxon>Bacillati</taxon>
        <taxon>Actinomycetota</taxon>
        <taxon>Acidimicrobiia</taxon>
        <taxon>Acidimicrobiales</taxon>
        <taxon>Acidimicrobiaceae</taxon>
        <taxon>Aciditerrimonas</taxon>
    </lineage>
</organism>
<evidence type="ECO:0000256" key="8">
    <source>
        <dbReference type="ARBA" id="ARBA00047639"/>
    </source>
</evidence>
<evidence type="ECO:0000256" key="4">
    <source>
        <dbReference type="ARBA" id="ARBA00022741"/>
    </source>
</evidence>
<comment type="caution">
    <text evidence="12">The sequence shown here is derived from an EMBL/GenBank/DDBJ whole genome shotgun (WGS) entry which is preliminary data.</text>
</comment>
<sequence>MATDGSAAGGPLQAPRGTRDVLWPESWRWQVVVARFAQLAERFGFGMVVTPVFEDVRVFRRGIGDDSEVVGKEMYEFTDRGGRHLALRPEGTASVVRAFVQHRPPLPFKAWYLAPAFRYERAAAGRYRQHHQLGVEALGVEDPELDVEVVVLAWELYRALGLRRVSLIINSMGCPRCRPAYLSALRAFLAARVERLCPEHQGRVERSPLRVLDCKTEACRAATADAPWLLDFLDEDCAAHFARVRQGLAEAEVPSRVEPRLVRGFDYYTRTTFEFAAEALEAAQNAVGGGGRYDGLVAELGGPPTPGIGFGIGLERVLLACDAEEVLPVAQAPTPNVFVVDLEGGGDATALVLDLRRAGLSVERAYGKRSLKAQLRQADRLGAAFAVLIGREERASGTATVRFLARAEQHQVPLGELRAFLLRHAGGDRPAPSAATTSSPGSAGGTAPAG</sequence>